<feature type="region of interest" description="Disordered" evidence="1">
    <location>
        <begin position="187"/>
        <end position="230"/>
    </location>
</feature>
<sequence length="230" mass="24929">MAWLPLLRVVSLTGAVVSGIIALGISAHLLNFTTYWYGFYYTFTALTIASGALTLVTLPVMLVLDRFRTGAFTSMIAFEVVWLFVLWVLWIASAGLASDGVAKEFPDGCHSYWTDINTACREFSAITAFNYITWLFLSAYLWSVFAIAIRSAQGGKSIWRSSVKEEYGAGGAVASEKQTYPTTAYAPAATQPPVSQGYSTPQPAYNTPQPAQGTYGQAPTQYPPQGAAQV</sequence>
<dbReference type="InParanoid" id="D8PLL2"/>
<dbReference type="RefSeq" id="XP_003036951.1">
    <property type="nucleotide sequence ID" value="XM_003036905.1"/>
</dbReference>
<dbReference type="OMA" id="VWLSILW"/>
<evidence type="ECO:0000313" key="3">
    <source>
        <dbReference type="EMBL" id="EFJ02049.1"/>
    </source>
</evidence>
<feature type="compositionally biased region" description="Polar residues" evidence="1">
    <location>
        <begin position="194"/>
        <end position="220"/>
    </location>
</feature>
<dbReference type="KEGG" id="scm:SCHCO_02624579"/>
<organism evidence="4">
    <name type="scientific">Schizophyllum commune (strain H4-8 / FGSC 9210)</name>
    <name type="common">Split gill fungus</name>
    <dbReference type="NCBI Taxonomy" id="578458"/>
    <lineage>
        <taxon>Eukaryota</taxon>
        <taxon>Fungi</taxon>
        <taxon>Dikarya</taxon>
        <taxon>Basidiomycota</taxon>
        <taxon>Agaricomycotina</taxon>
        <taxon>Agaricomycetes</taxon>
        <taxon>Agaricomycetidae</taxon>
        <taxon>Agaricales</taxon>
        <taxon>Schizophyllaceae</taxon>
        <taxon>Schizophyllum</taxon>
    </lineage>
</organism>
<keyword evidence="2" id="KW-1133">Transmembrane helix</keyword>
<dbReference type="Proteomes" id="UP000007431">
    <property type="component" value="Unassembled WGS sequence"/>
</dbReference>
<feature type="transmembrane region" description="Helical" evidence="2">
    <location>
        <begin position="7"/>
        <end position="27"/>
    </location>
</feature>
<dbReference type="eggNOG" id="ENOG502SPUH">
    <property type="taxonomic scope" value="Eukaryota"/>
</dbReference>
<feature type="transmembrane region" description="Helical" evidence="2">
    <location>
        <begin position="76"/>
        <end position="97"/>
    </location>
</feature>
<evidence type="ECO:0000256" key="1">
    <source>
        <dbReference type="SAM" id="MobiDB-lite"/>
    </source>
</evidence>
<dbReference type="AlphaFoldDB" id="D8PLL2"/>
<proteinExistence type="predicted"/>
<feature type="transmembrane region" description="Helical" evidence="2">
    <location>
        <begin position="131"/>
        <end position="152"/>
    </location>
</feature>
<feature type="transmembrane region" description="Helical" evidence="2">
    <location>
        <begin position="39"/>
        <end position="64"/>
    </location>
</feature>
<dbReference type="EMBL" id="GL377302">
    <property type="protein sequence ID" value="EFJ02049.1"/>
    <property type="molecule type" value="Genomic_DNA"/>
</dbReference>
<protein>
    <recommendedName>
        <fullName evidence="5">MARVEL domain-containing protein</fullName>
    </recommendedName>
</protein>
<gene>
    <name evidence="3" type="ORF">SCHCODRAFT_231028</name>
</gene>
<dbReference type="GeneID" id="9588812"/>
<dbReference type="STRING" id="578458.D8PLL2"/>
<dbReference type="OrthoDB" id="3364107at2759"/>
<reference evidence="3 4" key="1">
    <citation type="journal article" date="2010" name="Nat. Biotechnol.">
        <title>Genome sequence of the model mushroom Schizophyllum commune.</title>
        <authorList>
            <person name="Ohm R.A."/>
            <person name="de Jong J.F."/>
            <person name="Lugones L.G."/>
            <person name="Aerts A."/>
            <person name="Kothe E."/>
            <person name="Stajich J.E."/>
            <person name="de Vries R.P."/>
            <person name="Record E."/>
            <person name="Levasseur A."/>
            <person name="Baker S.E."/>
            <person name="Bartholomew K.A."/>
            <person name="Coutinho P.M."/>
            <person name="Erdmann S."/>
            <person name="Fowler T.J."/>
            <person name="Gathman A.C."/>
            <person name="Lombard V."/>
            <person name="Henrissat B."/>
            <person name="Knabe N."/>
            <person name="Kuees U."/>
            <person name="Lilly W.W."/>
            <person name="Lindquist E."/>
            <person name="Lucas S."/>
            <person name="Magnuson J.K."/>
            <person name="Piumi F."/>
            <person name="Raudaskoski M."/>
            <person name="Salamov A."/>
            <person name="Schmutz J."/>
            <person name="Schwarze F.W.M.R."/>
            <person name="vanKuyk P.A."/>
            <person name="Horton J.S."/>
            <person name="Grigoriev I.V."/>
            <person name="Woesten H.A.B."/>
        </authorList>
    </citation>
    <scope>NUCLEOTIDE SEQUENCE [LARGE SCALE GENOMIC DNA]</scope>
    <source>
        <strain evidence="4">H4-8 / FGSC 9210</strain>
    </source>
</reference>
<dbReference type="HOGENOM" id="CLU_083413_0_0_1"/>
<keyword evidence="4" id="KW-1185">Reference proteome</keyword>
<dbReference type="VEuPathDB" id="FungiDB:SCHCODRAFT_02624579"/>
<evidence type="ECO:0008006" key="5">
    <source>
        <dbReference type="Google" id="ProtNLM"/>
    </source>
</evidence>
<accession>D8PLL2</accession>
<evidence type="ECO:0000313" key="4">
    <source>
        <dbReference type="Proteomes" id="UP000007431"/>
    </source>
</evidence>
<keyword evidence="2" id="KW-0812">Transmembrane</keyword>
<name>D8PLL2_SCHCM</name>
<keyword evidence="2" id="KW-0472">Membrane</keyword>
<evidence type="ECO:0000256" key="2">
    <source>
        <dbReference type="SAM" id="Phobius"/>
    </source>
</evidence>